<evidence type="ECO:0000313" key="3">
    <source>
        <dbReference type="EMBL" id="OQR83726.1"/>
    </source>
</evidence>
<feature type="domain" description="SET" evidence="2">
    <location>
        <begin position="13"/>
        <end position="221"/>
    </location>
</feature>
<dbReference type="AlphaFoldDB" id="A0A1V9YDG8"/>
<dbReference type="PANTHER" id="PTHR12197">
    <property type="entry name" value="HISTONE-LYSINE N-METHYLTRANSFERASE SMYD"/>
    <property type="match status" value="1"/>
</dbReference>
<feature type="compositionally biased region" description="Acidic residues" evidence="1">
    <location>
        <begin position="440"/>
        <end position="462"/>
    </location>
</feature>
<reference evidence="3 4" key="1">
    <citation type="journal article" date="2014" name="Genome Biol. Evol.">
        <title>The secreted proteins of Achlya hypogyna and Thraustotheca clavata identify the ancestral oomycete secretome and reveal gene acquisitions by horizontal gene transfer.</title>
        <authorList>
            <person name="Misner I."/>
            <person name="Blouin N."/>
            <person name="Leonard G."/>
            <person name="Richards T.A."/>
            <person name="Lane C.E."/>
        </authorList>
    </citation>
    <scope>NUCLEOTIDE SEQUENCE [LARGE SCALE GENOMIC DNA]</scope>
    <source>
        <strain evidence="3 4">ATCC 48635</strain>
    </source>
</reference>
<dbReference type="InterPro" id="IPR050869">
    <property type="entry name" value="H3K4_H4K5_MeTrfase"/>
</dbReference>
<organism evidence="3 4">
    <name type="scientific">Achlya hypogyna</name>
    <name type="common">Oomycete</name>
    <name type="synonym">Protoachlya hypogyna</name>
    <dbReference type="NCBI Taxonomy" id="1202772"/>
    <lineage>
        <taxon>Eukaryota</taxon>
        <taxon>Sar</taxon>
        <taxon>Stramenopiles</taxon>
        <taxon>Oomycota</taxon>
        <taxon>Saprolegniomycetes</taxon>
        <taxon>Saprolegniales</taxon>
        <taxon>Achlyaceae</taxon>
        <taxon>Achlya</taxon>
    </lineage>
</organism>
<feature type="region of interest" description="Disordered" evidence="1">
    <location>
        <begin position="426"/>
        <end position="462"/>
    </location>
</feature>
<dbReference type="Pfam" id="PF00856">
    <property type="entry name" value="SET"/>
    <property type="match status" value="1"/>
</dbReference>
<dbReference type="SUPFAM" id="SSF82199">
    <property type="entry name" value="SET domain"/>
    <property type="match status" value="1"/>
</dbReference>
<dbReference type="InterPro" id="IPR001214">
    <property type="entry name" value="SET_dom"/>
</dbReference>
<evidence type="ECO:0000259" key="2">
    <source>
        <dbReference type="PROSITE" id="PS50280"/>
    </source>
</evidence>
<proteinExistence type="predicted"/>
<name>A0A1V9YDG8_ACHHY</name>
<protein>
    <recommendedName>
        <fullName evidence="2">SET domain-containing protein</fullName>
    </recommendedName>
</protein>
<dbReference type="Proteomes" id="UP000243579">
    <property type="component" value="Unassembled WGS sequence"/>
</dbReference>
<dbReference type="OrthoDB" id="265717at2759"/>
<feature type="compositionally biased region" description="Basic and acidic residues" evidence="1">
    <location>
        <begin position="426"/>
        <end position="439"/>
    </location>
</feature>
<evidence type="ECO:0000313" key="4">
    <source>
        <dbReference type="Proteomes" id="UP000243579"/>
    </source>
</evidence>
<dbReference type="InterPro" id="IPR046341">
    <property type="entry name" value="SET_dom_sf"/>
</dbReference>
<accession>A0A1V9YDG8</accession>
<dbReference type="PROSITE" id="PS50280">
    <property type="entry name" value="SET"/>
    <property type="match status" value="1"/>
</dbReference>
<comment type="caution">
    <text evidence="3">The sequence shown here is derived from an EMBL/GenBank/DDBJ whole genome shotgun (WGS) entry which is preliminary data.</text>
</comment>
<dbReference type="EMBL" id="JNBR01002084">
    <property type="protein sequence ID" value="OQR83726.1"/>
    <property type="molecule type" value="Genomic_DNA"/>
</dbReference>
<dbReference type="STRING" id="1202772.A0A1V9YDG8"/>
<dbReference type="InterPro" id="IPR011990">
    <property type="entry name" value="TPR-like_helical_dom_sf"/>
</dbReference>
<dbReference type="Gene3D" id="2.170.270.10">
    <property type="entry name" value="SET domain"/>
    <property type="match status" value="1"/>
</dbReference>
<dbReference type="GO" id="GO:0005634">
    <property type="term" value="C:nucleus"/>
    <property type="evidence" value="ECO:0007669"/>
    <property type="project" value="TreeGrafter"/>
</dbReference>
<dbReference type="CDD" id="cd20071">
    <property type="entry name" value="SET_SMYD"/>
    <property type="match status" value="1"/>
</dbReference>
<evidence type="ECO:0000256" key="1">
    <source>
        <dbReference type="SAM" id="MobiDB-lite"/>
    </source>
</evidence>
<sequence>MSSLDNLPTFTAAAIATRTDATKGRFVEATSSFAPGDIIFKDDAFVFASCDCEELLPDETQFAKLLDDGEAQSEYARSMRKPFQKILLAMVDLEIISDVDRAKCILKCITKYVENKKALADLLQLSHANDEACKEAAATLRKAYPMVFQAVPAPVLTKIIGVLNTNSHELETLGGSGLFLSACLMEHNCAPNCSFTTAATTLWVTAIRPIAVGEPLSIDYGNMFYRPTAERQASMLDGYGFECTCSACSSAPDLARAFRCPHCPSGVVHPCPTTGYVCTSCKQSLAPAQVEAVCAAEAALQEEFPDSLEAIEAASKELLHPNHYLLFWALDALGLRGAQALVHNVEKLAVMWDRIISSMEYAVPGPHHEKTIYYDQLAQVRVITGDIAGAQAAYTKAYEISCIVSGATTPPTLALKELMDDVPKSRDELVERYGTGHDEYMDEEDEFDDDDDDDDDDDEDMD</sequence>
<keyword evidence="4" id="KW-1185">Reference proteome</keyword>
<dbReference type="Gene3D" id="1.25.40.10">
    <property type="entry name" value="Tetratricopeptide repeat domain"/>
    <property type="match status" value="1"/>
</dbReference>
<dbReference type="PANTHER" id="PTHR12197:SF251">
    <property type="entry name" value="EG:BACR7C10.4 PROTEIN"/>
    <property type="match status" value="1"/>
</dbReference>
<gene>
    <name evidence="3" type="ORF">ACHHYP_14356</name>
</gene>